<dbReference type="PANTHER" id="PTHR11941:SF171">
    <property type="entry name" value="SD19268P"/>
    <property type="match status" value="1"/>
</dbReference>
<sequence>MLKYKNALRGFRNFRFDRGGTHSLYLVRHLNLGPPPVRRIKLGPTSRTNSSIDSTFKTDSEYIQRDAIKTAQIFQFHLGTRYELGILRDVPALLRVPSDASSVLTKRHFTEEVDRWIDACLADFSDMKEFVPPPLQLSPSLTVYHVCSDKSSLGLELEFGNSKSNSLNEELLEELTVAFDAISQMKRICGVVLTGRRAEKSIFCGGASITTLGQLSNHKQAEEFINSISTLCSLIRNTPQPVVAAIDGPCIGAGLEIAASCDIRVGSPKATFSMPEVLLGIPSVVEARLLCEIVGWGRTRHLLLTGQEWNMREAYQAGLITKEFSDTKRMLAWTKDFLQQCLGARADVIQKQKALMRDWETLSVDDGVARGAEVFADCFVSSSPQLLKDFVQLKKDQKSGRTEPG</sequence>
<name>A0AAN7T264_9EURO</name>
<dbReference type="Proteomes" id="UP001309876">
    <property type="component" value="Unassembled WGS sequence"/>
</dbReference>
<proteinExistence type="inferred from homology"/>
<dbReference type="SUPFAM" id="SSF52096">
    <property type="entry name" value="ClpP/crotonase"/>
    <property type="match status" value="1"/>
</dbReference>
<reference evidence="2 3" key="1">
    <citation type="submission" date="2023-08" db="EMBL/GenBank/DDBJ databases">
        <title>Black Yeasts Isolated from many extreme environments.</title>
        <authorList>
            <person name="Coleine C."/>
            <person name="Stajich J.E."/>
            <person name="Selbmann L."/>
        </authorList>
    </citation>
    <scope>NUCLEOTIDE SEQUENCE [LARGE SCALE GENOMIC DNA]</scope>
    <source>
        <strain evidence="2 3">CCFEE 5910</strain>
    </source>
</reference>
<protein>
    <recommendedName>
        <fullName evidence="4">Enoyl-CoA hydratase</fullName>
    </recommendedName>
</protein>
<dbReference type="AlphaFoldDB" id="A0AAN7T264"/>
<dbReference type="EMBL" id="JAVRRJ010000003">
    <property type="protein sequence ID" value="KAK5086814.1"/>
    <property type="molecule type" value="Genomic_DNA"/>
</dbReference>
<dbReference type="CDD" id="cd06558">
    <property type="entry name" value="crotonase-like"/>
    <property type="match status" value="1"/>
</dbReference>
<evidence type="ECO:0008006" key="4">
    <source>
        <dbReference type="Google" id="ProtNLM"/>
    </source>
</evidence>
<comment type="caution">
    <text evidence="2">The sequence shown here is derived from an EMBL/GenBank/DDBJ whole genome shotgun (WGS) entry which is preliminary data.</text>
</comment>
<evidence type="ECO:0000313" key="3">
    <source>
        <dbReference type="Proteomes" id="UP001309876"/>
    </source>
</evidence>
<evidence type="ECO:0000256" key="1">
    <source>
        <dbReference type="ARBA" id="ARBA00005254"/>
    </source>
</evidence>
<evidence type="ECO:0000313" key="2">
    <source>
        <dbReference type="EMBL" id="KAK5086814.1"/>
    </source>
</evidence>
<dbReference type="GO" id="GO:0006635">
    <property type="term" value="P:fatty acid beta-oxidation"/>
    <property type="evidence" value="ECO:0007669"/>
    <property type="project" value="TreeGrafter"/>
</dbReference>
<dbReference type="PANTHER" id="PTHR11941">
    <property type="entry name" value="ENOYL-COA HYDRATASE-RELATED"/>
    <property type="match status" value="1"/>
</dbReference>
<dbReference type="GO" id="GO:0005739">
    <property type="term" value="C:mitochondrion"/>
    <property type="evidence" value="ECO:0007669"/>
    <property type="project" value="TreeGrafter"/>
</dbReference>
<comment type="similarity">
    <text evidence="1">Belongs to the enoyl-CoA hydratase/isomerase family.</text>
</comment>
<keyword evidence="3" id="KW-1185">Reference proteome</keyword>
<dbReference type="InterPro" id="IPR029045">
    <property type="entry name" value="ClpP/crotonase-like_dom_sf"/>
</dbReference>
<dbReference type="Pfam" id="PF00378">
    <property type="entry name" value="ECH_1"/>
    <property type="match status" value="1"/>
</dbReference>
<accession>A0AAN7T264</accession>
<organism evidence="2 3">
    <name type="scientific">Lithohypha guttulata</name>
    <dbReference type="NCBI Taxonomy" id="1690604"/>
    <lineage>
        <taxon>Eukaryota</taxon>
        <taxon>Fungi</taxon>
        <taxon>Dikarya</taxon>
        <taxon>Ascomycota</taxon>
        <taxon>Pezizomycotina</taxon>
        <taxon>Eurotiomycetes</taxon>
        <taxon>Chaetothyriomycetidae</taxon>
        <taxon>Chaetothyriales</taxon>
        <taxon>Trichomeriaceae</taxon>
        <taxon>Lithohypha</taxon>
    </lineage>
</organism>
<gene>
    <name evidence="2" type="ORF">LTR05_003982</name>
</gene>
<dbReference type="InterPro" id="IPR001753">
    <property type="entry name" value="Enoyl-CoA_hydra/iso"/>
</dbReference>
<dbReference type="Gene3D" id="3.90.226.10">
    <property type="entry name" value="2-enoyl-CoA Hydratase, Chain A, domain 1"/>
    <property type="match status" value="1"/>
</dbReference>